<dbReference type="Proteomes" id="UP000532746">
    <property type="component" value="Unassembled WGS sequence"/>
</dbReference>
<dbReference type="AlphaFoldDB" id="A0A7W9T3Y6"/>
<keyword evidence="1" id="KW-0175">Coiled coil</keyword>
<comment type="caution">
    <text evidence="2">The sequence shown here is derived from an EMBL/GenBank/DDBJ whole genome shotgun (WGS) entry which is preliminary data.</text>
</comment>
<dbReference type="EMBL" id="JACHGG010000009">
    <property type="protein sequence ID" value="MBB6061171.1"/>
    <property type="molecule type" value="Genomic_DNA"/>
</dbReference>
<organism evidence="2 3">
    <name type="scientific">Hymenobacter luteus</name>
    <dbReference type="NCBI Taxonomy" id="1411122"/>
    <lineage>
        <taxon>Bacteria</taxon>
        <taxon>Pseudomonadati</taxon>
        <taxon>Bacteroidota</taxon>
        <taxon>Cytophagia</taxon>
        <taxon>Cytophagales</taxon>
        <taxon>Hymenobacteraceae</taxon>
        <taxon>Hymenobacter</taxon>
    </lineage>
</organism>
<evidence type="ECO:0000256" key="1">
    <source>
        <dbReference type="SAM" id="Coils"/>
    </source>
</evidence>
<evidence type="ECO:0000313" key="2">
    <source>
        <dbReference type="EMBL" id="MBB6061171.1"/>
    </source>
</evidence>
<protein>
    <submittedName>
        <fullName evidence="2">Uncharacterized protein</fullName>
    </submittedName>
</protein>
<sequence>MSVTAPVTIQFNDERADFRGQAYQARLEQMEREAAALRKHAVVDRERMKMRAKR</sequence>
<gene>
    <name evidence="2" type="ORF">HNQ93_004050</name>
</gene>
<accession>A0A7W9T3Y6</accession>
<dbReference type="RefSeq" id="WP_183405384.1">
    <property type="nucleotide sequence ID" value="NZ_JACHGG010000009.1"/>
</dbReference>
<feature type="coiled-coil region" evidence="1">
    <location>
        <begin position="20"/>
        <end position="47"/>
    </location>
</feature>
<evidence type="ECO:0000313" key="3">
    <source>
        <dbReference type="Proteomes" id="UP000532746"/>
    </source>
</evidence>
<reference evidence="2 3" key="1">
    <citation type="submission" date="2020-08" db="EMBL/GenBank/DDBJ databases">
        <title>Genomic Encyclopedia of Type Strains, Phase IV (KMG-IV): sequencing the most valuable type-strain genomes for metagenomic binning, comparative biology and taxonomic classification.</title>
        <authorList>
            <person name="Goeker M."/>
        </authorList>
    </citation>
    <scope>NUCLEOTIDE SEQUENCE [LARGE SCALE GENOMIC DNA]</scope>
    <source>
        <strain evidence="2 3">DSM 26718</strain>
    </source>
</reference>
<keyword evidence="3" id="KW-1185">Reference proteome</keyword>
<proteinExistence type="predicted"/>
<name>A0A7W9T3Y6_9BACT</name>